<dbReference type="VEuPathDB" id="ToxoDB:CSUI_004709"/>
<dbReference type="GeneID" id="94428105"/>
<organism evidence="7 8">
    <name type="scientific">Cystoisospora suis</name>
    <dbReference type="NCBI Taxonomy" id="483139"/>
    <lineage>
        <taxon>Eukaryota</taxon>
        <taxon>Sar</taxon>
        <taxon>Alveolata</taxon>
        <taxon>Apicomplexa</taxon>
        <taxon>Conoidasida</taxon>
        <taxon>Coccidia</taxon>
        <taxon>Eucoccidiorida</taxon>
        <taxon>Eimeriorina</taxon>
        <taxon>Sarcocystidae</taxon>
        <taxon>Cystoisospora</taxon>
    </lineage>
</organism>
<dbReference type="Proteomes" id="UP000221165">
    <property type="component" value="Unassembled WGS sequence"/>
</dbReference>
<dbReference type="InterPro" id="IPR020846">
    <property type="entry name" value="MFS_dom"/>
</dbReference>
<reference evidence="7 8" key="1">
    <citation type="journal article" date="2017" name="Int. J. Parasitol.">
        <title>The genome of the protozoan parasite Cystoisospora suis and a reverse vaccinology approach to identify vaccine candidates.</title>
        <authorList>
            <person name="Palmieri N."/>
            <person name="Shrestha A."/>
            <person name="Ruttkowski B."/>
            <person name="Beck T."/>
            <person name="Vogl C."/>
            <person name="Tomley F."/>
            <person name="Blake D.P."/>
            <person name="Joachim A."/>
        </authorList>
    </citation>
    <scope>NUCLEOTIDE SEQUENCE [LARGE SCALE GENOMIC DNA]</scope>
    <source>
        <strain evidence="7 8">Wien I</strain>
    </source>
</reference>
<keyword evidence="7" id="KW-0813">Transport</keyword>
<keyword evidence="2 5" id="KW-0812">Transmembrane</keyword>
<feature type="transmembrane region" description="Helical" evidence="5">
    <location>
        <begin position="179"/>
        <end position="199"/>
    </location>
</feature>
<keyword evidence="4 5" id="KW-0472">Membrane</keyword>
<feature type="non-terminal residue" evidence="7">
    <location>
        <position position="339"/>
    </location>
</feature>
<dbReference type="PROSITE" id="PS50850">
    <property type="entry name" value="MFS"/>
    <property type="match status" value="1"/>
</dbReference>
<feature type="transmembrane region" description="Helical" evidence="5">
    <location>
        <begin position="308"/>
        <end position="333"/>
    </location>
</feature>
<dbReference type="AlphaFoldDB" id="A0A2C6L0H1"/>
<proteinExistence type="predicted"/>
<feature type="transmembrane region" description="Helical" evidence="5">
    <location>
        <begin position="48"/>
        <end position="70"/>
    </location>
</feature>
<evidence type="ECO:0000313" key="8">
    <source>
        <dbReference type="Proteomes" id="UP000221165"/>
    </source>
</evidence>
<dbReference type="Gene3D" id="1.20.1250.20">
    <property type="entry name" value="MFS general substrate transporter like domains"/>
    <property type="match status" value="1"/>
</dbReference>
<dbReference type="InterPro" id="IPR005828">
    <property type="entry name" value="MFS_sugar_transport-like"/>
</dbReference>
<dbReference type="InterPro" id="IPR050549">
    <property type="entry name" value="MFS_Trehalose_Transporter"/>
</dbReference>
<name>A0A2C6L0H1_9APIC</name>
<dbReference type="GO" id="GO:0022857">
    <property type="term" value="F:transmembrane transporter activity"/>
    <property type="evidence" value="ECO:0007669"/>
    <property type="project" value="InterPro"/>
</dbReference>
<evidence type="ECO:0000256" key="5">
    <source>
        <dbReference type="SAM" id="Phobius"/>
    </source>
</evidence>
<evidence type="ECO:0000259" key="6">
    <source>
        <dbReference type="PROSITE" id="PS50850"/>
    </source>
</evidence>
<dbReference type="Pfam" id="PF00083">
    <property type="entry name" value="Sugar_tr"/>
    <property type="match status" value="1"/>
</dbReference>
<accession>A0A2C6L0H1</accession>
<feature type="transmembrane region" description="Helical" evidence="5">
    <location>
        <begin position="144"/>
        <end position="167"/>
    </location>
</feature>
<evidence type="ECO:0000256" key="3">
    <source>
        <dbReference type="ARBA" id="ARBA00022989"/>
    </source>
</evidence>
<feature type="transmembrane region" description="Helical" evidence="5">
    <location>
        <begin position="272"/>
        <end position="296"/>
    </location>
</feature>
<dbReference type="InterPro" id="IPR036259">
    <property type="entry name" value="MFS_trans_sf"/>
</dbReference>
<protein>
    <submittedName>
        <fullName evidence="7">Sugar transporter st1</fullName>
    </submittedName>
</protein>
<dbReference type="EMBL" id="MIGC01002242">
    <property type="protein sequence ID" value="PHJ21443.1"/>
    <property type="molecule type" value="Genomic_DNA"/>
</dbReference>
<keyword evidence="3 5" id="KW-1133">Transmembrane helix</keyword>
<comment type="subcellular location">
    <subcellularLocation>
        <location evidence="1">Membrane</location>
        <topology evidence="1">Multi-pass membrane protein</topology>
    </subcellularLocation>
</comment>
<dbReference type="PANTHER" id="PTHR48021:SF1">
    <property type="entry name" value="GH07001P-RELATED"/>
    <property type="match status" value="1"/>
</dbReference>
<feature type="domain" description="Major facilitator superfamily (MFS) profile" evidence="6">
    <location>
        <begin position="1"/>
        <end position="339"/>
    </location>
</feature>
<dbReference type="GO" id="GO:0016020">
    <property type="term" value="C:membrane"/>
    <property type="evidence" value="ECO:0007669"/>
    <property type="project" value="UniProtKB-SubCell"/>
</dbReference>
<sequence length="339" mass="35910">MYLSEILPKDSRGTFLSSFFLLQLFGSLTARALLPADSIQAAKVAQHLAYVGGLGAVAVGALFLVLLVLVPESPRWLLQRQRKARALRALEMLGESSMEAGAIVVQQSEIYLPHRLLVRGGGATQAADGEGLCTRLFSSHGLDFAGVLACVLAAVFVGGESIFFFSGDLIGAVICDNRLSLLAVSIAKVLGGISCILVVDSWGRRPLLCFGTSVAATGYFFLMMGYLWGGAGSPVSRFGFPSSSSTIAPSQACSFIPGDEGGSGLLYFFPTVFYFLGLLFVVFGLSSSWIPLLYLLVCELIPTCVRGVAVGMCLSLFFFLKATSLLLLGSTLFQSYAGA</sequence>
<dbReference type="SUPFAM" id="SSF103473">
    <property type="entry name" value="MFS general substrate transporter"/>
    <property type="match status" value="1"/>
</dbReference>
<dbReference type="RefSeq" id="XP_067923125.1">
    <property type="nucleotide sequence ID" value="XM_068064894.1"/>
</dbReference>
<dbReference type="PANTHER" id="PTHR48021">
    <property type="match status" value="1"/>
</dbReference>
<feature type="transmembrane region" description="Helical" evidence="5">
    <location>
        <begin position="206"/>
        <end position="228"/>
    </location>
</feature>
<evidence type="ECO:0000256" key="2">
    <source>
        <dbReference type="ARBA" id="ARBA00022692"/>
    </source>
</evidence>
<evidence type="ECO:0000256" key="4">
    <source>
        <dbReference type="ARBA" id="ARBA00023136"/>
    </source>
</evidence>
<evidence type="ECO:0000313" key="7">
    <source>
        <dbReference type="EMBL" id="PHJ21443.1"/>
    </source>
</evidence>
<evidence type="ECO:0000256" key="1">
    <source>
        <dbReference type="ARBA" id="ARBA00004141"/>
    </source>
</evidence>
<keyword evidence="7" id="KW-0762">Sugar transport</keyword>
<gene>
    <name evidence="7" type="ORF">CSUI_004709</name>
</gene>
<keyword evidence="8" id="KW-1185">Reference proteome</keyword>
<comment type="caution">
    <text evidence="7">The sequence shown here is derived from an EMBL/GenBank/DDBJ whole genome shotgun (WGS) entry which is preliminary data.</text>
</comment>